<dbReference type="PRINTS" id="PR01035">
    <property type="entry name" value="TCRTETA"/>
</dbReference>
<feature type="transmembrane region" description="Helical" evidence="10">
    <location>
        <begin position="78"/>
        <end position="101"/>
    </location>
</feature>
<evidence type="ECO:0000256" key="7">
    <source>
        <dbReference type="ARBA" id="ARBA00022692"/>
    </source>
</evidence>
<dbReference type="InterPro" id="IPR004812">
    <property type="entry name" value="Efflux_drug-R_Bcr/CmlA"/>
</dbReference>
<organism evidence="12 13">
    <name type="scientific">Novosphingobium anseongense</name>
    <dbReference type="NCBI Taxonomy" id="3133436"/>
    <lineage>
        <taxon>Bacteria</taxon>
        <taxon>Pseudomonadati</taxon>
        <taxon>Pseudomonadota</taxon>
        <taxon>Alphaproteobacteria</taxon>
        <taxon>Sphingomonadales</taxon>
        <taxon>Sphingomonadaceae</taxon>
        <taxon>Novosphingobium</taxon>
    </lineage>
</organism>
<keyword evidence="8 10" id="KW-1133">Transmembrane helix</keyword>
<evidence type="ECO:0000256" key="9">
    <source>
        <dbReference type="ARBA" id="ARBA00023136"/>
    </source>
</evidence>
<comment type="caution">
    <text evidence="10">Lacks conserved residue(s) required for the propagation of feature annotation.</text>
</comment>
<dbReference type="InterPro" id="IPR005829">
    <property type="entry name" value="Sugar_transporter_CS"/>
</dbReference>
<feature type="transmembrane region" description="Helical" evidence="10">
    <location>
        <begin position="284"/>
        <end position="301"/>
    </location>
</feature>
<dbReference type="PROSITE" id="PS00216">
    <property type="entry name" value="SUGAR_TRANSPORT_1"/>
    <property type="match status" value="1"/>
</dbReference>
<evidence type="ECO:0000256" key="1">
    <source>
        <dbReference type="ARBA" id="ARBA00003279"/>
    </source>
</evidence>
<feature type="transmembrane region" description="Helical" evidence="10">
    <location>
        <begin position="307"/>
        <end position="330"/>
    </location>
</feature>
<comment type="subcellular location">
    <subcellularLocation>
        <location evidence="10">Cell inner membrane</location>
        <topology evidence="10">Multi-pass membrane protein</topology>
    </subcellularLocation>
    <subcellularLocation>
        <location evidence="2">Cell membrane</location>
        <topology evidence="2">Multi-pass membrane protein</topology>
    </subcellularLocation>
</comment>
<keyword evidence="10" id="KW-0997">Cell inner membrane</keyword>
<evidence type="ECO:0000256" key="4">
    <source>
        <dbReference type="ARBA" id="ARBA00007520"/>
    </source>
</evidence>
<evidence type="ECO:0000256" key="5">
    <source>
        <dbReference type="ARBA" id="ARBA00022448"/>
    </source>
</evidence>
<keyword evidence="6" id="KW-1003">Cell membrane</keyword>
<dbReference type="InterPro" id="IPR011701">
    <property type="entry name" value="MFS"/>
</dbReference>
<dbReference type="PROSITE" id="PS50850">
    <property type="entry name" value="MFS"/>
    <property type="match status" value="1"/>
</dbReference>
<dbReference type="PANTHER" id="PTHR23502:SF132">
    <property type="entry name" value="POLYAMINE TRANSPORTER 2-RELATED"/>
    <property type="match status" value="1"/>
</dbReference>
<dbReference type="Pfam" id="PF07690">
    <property type="entry name" value="MFS_1"/>
    <property type="match status" value="1"/>
</dbReference>
<comment type="similarity">
    <text evidence="3 10">Belongs to the major facilitator superfamily. Bcr/CmlA family.</text>
</comment>
<sequence length="391" mass="39603">MTGTTASKGLATILALAAISAMGSMAIHMLVPALPALAHELDLRPEQAQLAISVYLAGLGGGQLLAGPLVDRVGRRPVLLAGLALYIAGALASALAPGLPLLLAARLVQAVGGAAGVVTARVMVSDIFGREESARRQATLMMIVLVSPALAPVIGGLLADLGGWRLIPAVLTGVAFMAMLVALLRLPETRRIDADQAKPHLARDVARLLRNRRFVLAALTLAGGSSALYMFLASAPFLLVRSFGLSESEAGPCFLAVAAASIAGTRLVGWLARRTDALKAGTGLILAGSLIELALAAAQVTGPLPLIAPMLLLGLGAGIVGPSAITLVLFAEEGLAGTATSLAGATQMLASGFATAVLGHFAPIDMERLGIALVAAALLAFVAGLFQPRSI</sequence>
<dbReference type="NCBIfam" id="TIGR00710">
    <property type="entry name" value="efflux_Bcr_CflA"/>
    <property type="match status" value="1"/>
</dbReference>
<dbReference type="PANTHER" id="PTHR23502">
    <property type="entry name" value="MAJOR FACILITATOR SUPERFAMILY"/>
    <property type="match status" value="1"/>
</dbReference>
<reference evidence="12 13" key="1">
    <citation type="submission" date="2024-03" db="EMBL/GenBank/DDBJ databases">
        <authorList>
            <person name="Jo J.-H."/>
        </authorList>
    </citation>
    <scope>NUCLEOTIDE SEQUENCE [LARGE SCALE GENOMIC DNA]</scope>
    <source>
        <strain evidence="12 13">PS1R-30</strain>
    </source>
</reference>
<dbReference type="Gene3D" id="1.20.1720.10">
    <property type="entry name" value="Multidrug resistance protein D"/>
    <property type="match status" value="1"/>
</dbReference>
<keyword evidence="5 10" id="KW-0813">Transport</keyword>
<feature type="transmembrane region" description="Helical" evidence="10">
    <location>
        <begin position="254"/>
        <end position="272"/>
    </location>
</feature>
<feature type="transmembrane region" description="Helical" evidence="10">
    <location>
        <begin position="140"/>
        <end position="159"/>
    </location>
</feature>
<gene>
    <name evidence="12" type="ORF">WG901_01635</name>
</gene>
<evidence type="ECO:0000259" key="11">
    <source>
        <dbReference type="PROSITE" id="PS50850"/>
    </source>
</evidence>
<feature type="transmembrane region" description="Helical" evidence="10">
    <location>
        <begin position="48"/>
        <end position="66"/>
    </location>
</feature>
<evidence type="ECO:0000313" key="12">
    <source>
        <dbReference type="EMBL" id="MEJ5975321.1"/>
    </source>
</evidence>
<evidence type="ECO:0000256" key="6">
    <source>
        <dbReference type="ARBA" id="ARBA00022475"/>
    </source>
</evidence>
<feature type="transmembrane region" description="Helical" evidence="10">
    <location>
        <begin position="107"/>
        <end position="128"/>
    </location>
</feature>
<dbReference type="InterPro" id="IPR020846">
    <property type="entry name" value="MFS_dom"/>
</dbReference>
<comment type="similarity">
    <text evidence="4">Belongs to the major facilitator superfamily. TCR/Tet family.</text>
</comment>
<evidence type="ECO:0000256" key="3">
    <source>
        <dbReference type="ARBA" id="ARBA00006236"/>
    </source>
</evidence>
<comment type="function">
    <text evidence="1">Resistance to tetracycline by an active tetracycline efflux. This is an energy-dependent process that decreases the accumulation of the antibiotic in whole cells. This protein functions as a metal-tetracycline/H(+) antiporter.</text>
</comment>
<keyword evidence="9 10" id="KW-0472">Membrane</keyword>
<protein>
    <recommendedName>
        <fullName evidence="10">Bcr/CflA family efflux transporter</fullName>
    </recommendedName>
</protein>
<name>A0ABU8RRF7_9SPHN</name>
<dbReference type="Proteomes" id="UP001361239">
    <property type="component" value="Unassembled WGS sequence"/>
</dbReference>
<accession>A0ABU8RRF7</accession>
<evidence type="ECO:0000256" key="10">
    <source>
        <dbReference type="RuleBase" id="RU365088"/>
    </source>
</evidence>
<proteinExistence type="inferred from homology"/>
<keyword evidence="7 10" id="KW-0812">Transmembrane</keyword>
<dbReference type="EMBL" id="JBBHJZ010000001">
    <property type="protein sequence ID" value="MEJ5975321.1"/>
    <property type="molecule type" value="Genomic_DNA"/>
</dbReference>
<dbReference type="InterPro" id="IPR036259">
    <property type="entry name" value="MFS_trans_sf"/>
</dbReference>
<evidence type="ECO:0000256" key="8">
    <source>
        <dbReference type="ARBA" id="ARBA00022989"/>
    </source>
</evidence>
<feature type="transmembrane region" description="Helical" evidence="10">
    <location>
        <begin position="214"/>
        <end position="234"/>
    </location>
</feature>
<keyword evidence="13" id="KW-1185">Reference proteome</keyword>
<evidence type="ECO:0000313" key="13">
    <source>
        <dbReference type="Proteomes" id="UP001361239"/>
    </source>
</evidence>
<feature type="transmembrane region" description="Helical" evidence="10">
    <location>
        <begin position="342"/>
        <end position="362"/>
    </location>
</feature>
<feature type="domain" description="Major facilitator superfamily (MFS) profile" evidence="11">
    <location>
        <begin position="12"/>
        <end position="391"/>
    </location>
</feature>
<comment type="caution">
    <text evidence="12">The sequence shown here is derived from an EMBL/GenBank/DDBJ whole genome shotgun (WGS) entry which is preliminary data.</text>
</comment>
<feature type="transmembrane region" description="Helical" evidence="10">
    <location>
        <begin position="368"/>
        <end position="386"/>
    </location>
</feature>
<evidence type="ECO:0000256" key="2">
    <source>
        <dbReference type="ARBA" id="ARBA00004651"/>
    </source>
</evidence>
<dbReference type="InterPro" id="IPR001958">
    <property type="entry name" value="Tet-R_TetA/multi-R_MdtG-like"/>
</dbReference>
<feature type="transmembrane region" description="Helical" evidence="10">
    <location>
        <begin position="165"/>
        <end position="184"/>
    </location>
</feature>
<dbReference type="RefSeq" id="WP_339585280.1">
    <property type="nucleotide sequence ID" value="NZ_JBBHJZ010000001.1"/>
</dbReference>
<dbReference type="SUPFAM" id="SSF103473">
    <property type="entry name" value="MFS general substrate transporter"/>
    <property type="match status" value="1"/>
</dbReference>